<dbReference type="AlphaFoldDB" id="A0A0F9FK32"/>
<gene>
    <name evidence="1" type="ORF">LCGC14_2233300</name>
</gene>
<protein>
    <submittedName>
        <fullName evidence="1">Uncharacterized protein</fullName>
    </submittedName>
</protein>
<proteinExistence type="predicted"/>
<name>A0A0F9FK32_9ZZZZ</name>
<sequence>MSDDKMNAERVVEMLESMGQPGPMFHDKETVKHYWCPFCKQETLVGTNPHNHNHASDCEITRAIEWVREANDIPDIVAPVAAAWHLHKVDRRAQQQGEGWVAIKVPPEDSPSHGRFLTWKGGIVARISEEQLLALVRLKDRAMKGAADGKDER</sequence>
<dbReference type="EMBL" id="LAZR01030094">
    <property type="protein sequence ID" value="KKL57645.1"/>
    <property type="molecule type" value="Genomic_DNA"/>
</dbReference>
<comment type="caution">
    <text evidence="1">The sequence shown here is derived from an EMBL/GenBank/DDBJ whole genome shotgun (WGS) entry which is preliminary data.</text>
</comment>
<reference evidence="1" key="1">
    <citation type="journal article" date="2015" name="Nature">
        <title>Complex archaea that bridge the gap between prokaryotes and eukaryotes.</title>
        <authorList>
            <person name="Spang A."/>
            <person name="Saw J.H."/>
            <person name="Jorgensen S.L."/>
            <person name="Zaremba-Niedzwiedzka K."/>
            <person name="Martijn J."/>
            <person name="Lind A.E."/>
            <person name="van Eijk R."/>
            <person name="Schleper C."/>
            <person name="Guy L."/>
            <person name="Ettema T.J."/>
        </authorList>
    </citation>
    <scope>NUCLEOTIDE SEQUENCE</scope>
</reference>
<evidence type="ECO:0000313" key="1">
    <source>
        <dbReference type="EMBL" id="KKL57645.1"/>
    </source>
</evidence>
<accession>A0A0F9FK32</accession>
<organism evidence="1">
    <name type="scientific">marine sediment metagenome</name>
    <dbReference type="NCBI Taxonomy" id="412755"/>
    <lineage>
        <taxon>unclassified sequences</taxon>
        <taxon>metagenomes</taxon>
        <taxon>ecological metagenomes</taxon>
    </lineage>
</organism>